<dbReference type="RefSeq" id="WP_016894147.1">
    <property type="nucleotide sequence ID" value="NZ_FVGW01000024.1"/>
</dbReference>
<gene>
    <name evidence="1" type="ORF">SAMEA2259716_05791</name>
</gene>
<reference evidence="1 2" key="1">
    <citation type="submission" date="2016-11" db="EMBL/GenBank/DDBJ databases">
        <authorList>
            <consortium name="Pathogen Informatics"/>
        </authorList>
    </citation>
    <scope>NUCLEOTIDE SEQUENCE [LARGE SCALE GENOMIC DNA]</scope>
    <source>
        <strain evidence="1 2">911</strain>
    </source>
</reference>
<organism evidence="1 2">
    <name type="scientific">Mycobacteroides abscessus subsp. massiliense</name>
    <dbReference type="NCBI Taxonomy" id="1962118"/>
    <lineage>
        <taxon>Bacteria</taxon>
        <taxon>Bacillati</taxon>
        <taxon>Actinomycetota</taxon>
        <taxon>Actinomycetes</taxon>
        <taxon>Mycobacteriales</taxon>
        <taxon>Mycobacteriaceae</taxon>
        <taxon>Mycobacteroides</taxon>
        <taxon>Mycobacteroides abscessus</taxon>
    </lineage>
</organism>
<name>A0A1T8VC10_9MYCO</name>
<protein>
    <submittedName>
        <fullName evidence="1">Uncharacterized protein</fullName>
    </submittedName>
</protein>
<dbReference type="AlphaFoldDB" id="A0A1T8VC10"/>
<dbReference type="Proteomes" id="UP000190074">
    <property type="component" value="Unassembled WGS sequence"/>
</dbReference>
<proteinExistence type="predicted"/>
<evidence type="ECO:0000313" key="1">
    <source>
        <dbReference type="EMBL" id="SKN02624.1"/>
    </source>
</evidence>
<accession>A0A1T8VC10</accession>
<sequence>MAAPNASDDQIKYLLTYFDEVHAAFKDQAQLGVLSEGRADVILLNLQSVMQNIQATGFEQLRVRPDRSAR</sequence>
<evidence type="ECO:0000313" key="2">
    <source>
        <dbReference type="Proteomes" id="UP000190074"/>
    </source>
</evidence>
<dbReference type="EMBL" id="FVGW01000024">
    <property type="protein sequence ID" value="SKN02624.1"/>
    <property type="molecule type" value="Genomic_DNA"/>
</dbReference>